<comment type="similarity">
    <text evidence="1">Belongs to the UPF0337 (CsbD) family.</text>
</comment>
<protein>
    <recommendedName>
        <fullName evidence="3">CsbD-like domain-containing protein</fullName>
    </recommendedName>
</protein>
<feature type="domain" description="CsbD-like" evidence="3">
    <location>
        <begin position="6"/>
        <end position="57"/>
    </location>
</feature>
<dbReference type="InterPro" id="IPR036629">
    <property type="entry name" value="YjbJ_sf"/>
</dbReference>
<dbReference type="InterPro" id="IPR008462">
    <property type="entry name" value="CsbD"/>
</dbReference>
<dbReference type="Pfam" id="PF05532">
    <property type="entry name" value="CsbD"/>
    <property type="match status" value="1"/>
</dbReference>
<feature type="compositionally biased region" description="Basic and acidic residues" evidence="2">
    <location>
        <begin position="9"/>
        <end position="22"/>
    </location>
</feature>
<keyword evidence="5" id="KW-1185">Reference proteome</keyword>
<organism evidence="4 5">
    <name type="scientific">Kitasatospora cystarginea</name>
    <dbReference type="NCBI Taxonomy" id="58350"/>
    <lineage>
        <taxon>Bacteria</taxon>
        <taxon>Bacillati</taxon>
        <taxon>Actinomycetota</taxon>
        <taxon>Actinomycetes</taxon>
        <taxon>Kitasatosporales</taxon>
        <taxon>Streptomycetaceae</taxon>
        <taxon>Kitasatospora</taxon>
    </lineage>
</organism>
<dbReference type="Proteomes" id="UP001500305">
    <property type="component" value="Unassembled WGS sequence"/>
</dbReference>
<feature type="region of interest" description="Disordered" evidence="2">
    <location>
        <begin position="1"/>
        <end position="57"/>
    </location>
</feature>
<comment type="caution">
    <text evidence="4">The sequence shown here is derived from an EMBL/GenBank/DDBJ whole genome shotgun (WGS) entry which is preliminary data.</text>
</comment>
<dbReference type="RefSeq" id="WP_344640781.1">
    <property type="nucleotide sequence ID" value="NZ_BAAATR010000052.1"/>
</dbReference>
<dbReference type="Gene3D" id="1.10.1470.10">
    <property type="entry name" value="YjbJ"/>
    <property type="match status" value="1"/>
</dbReference>
<dbReference type="EMBL" id="BAAATR010000052">
    <property type="protein sequence ID" value="GAA2275638.1"/>
    <property type="molecule type" value="Genomic_DNA"/>
</dbReference>
<accession>A0ABN3EXY7</accession>
<dbReference type="SUPFAM" id="SSF69047">
    <property type="entry name" value="Hypothetical protein YjbJ"/>
    <property type="match status" value="1"/>
</dbReference>
<reference evidence="4 5" key="1">
    <citation type="journal article" date="2019" name="Int. J. Syst. Evol. Microbiol.">
        <title>The Global Catalogue of Microorganisms (GCM) 10K type strain sequencing project: providing services to taxonomists for standard genome sequencing and annotation.</title>
        <authorList>
            <consortium name="The Broad Institute Genomics Platform"/>
            <consortium name="The Broad Institute Genome Sequencing Center for Infectious Disease"/>
            <person name="Wu L."/>
            <person name="Ma J."/>
        </authorList>
    </citation>
    <scope>NUCLEOTIDE SEQUENCE [LARGE SCALE GENOMIC DNA]</scope>
    <source>
        <strain evidence="4 5">JCM 7356</strain>
    </source>
</reference>
<evidence type="ECO:0000259" key="3">
    <source>
        <dbReference type="Pfam" id="PF05532"/>
    </source>
</evidence>
<sequence>MSTGKKIKHAAETAKGKVKEAAGKSVGNESLVAKGKGEQIKGDVEQAGQKMKDALKH</sequence>
<proteinExistence type="inferred from homology"/>
<gene>
    <name evidence="4" type="ORF">GCM10010430_71940</name>
</gene>
<name>A0ABN3EXY7_9ACTN</name>
<evidence type="ECO:0000256" key="2">
    <source>
        <dbReference type="SAM" id="MobiDB-lite"/>
    </source>
</evidence>
<evidence type="ECO:0000256" key="1">
    <source>
        <dbReference type="ARBA" id="ARBA00009129"/>
    </source>
</evidence>
<feature type="compositionally biased region" description="Basic and acidic residues" evidence="2">
    <location>
        <begin position="35"/>
        <end position="57"/>
    </location>
</feature>
<evidence type="ECO:0000313" key="5">
    <source>
        <dbReference type="Proteomes" id="UP001500305"/>
    </source>
</evidence>
<evidence type="ECO:0000313" key="4">
    <source>
        <dbReference type="EMBL" id="GAA2275638.1"/>
    </source>
</evidence>